<evidence type="ECO:0000259" key="3">
    <source>
        <dbReference type="SMART" id="SM00829"/>
    </source>
</evidence>
<dbReference type="SUPFAM" id="SSF50129">
    <property type="entry name" value="GroES-like"/>
    <property type="match status" value="1"/>
</dbReference>
<feature type="domain" description="Enoyl reductase (ER)" evidence="3">
    <location>
        <begin position="10"/>
        <end position="322"/>
    </location>
</feature>
<gene>
    <name evidence="4" type="ORF">H9906_05530</name>
</gene>
<evidence type="ECO:0000313" key="4">
    <source>
        <dbReference type="EMBL" id="HJD44475.1"/>
    </source>
</evidence>
<name>A0A9D2U8B4_9BURK</name>
<dbReference type="EMBL" id="DWUQ01000110">
    <property type="protein sequence ID" value="HJD44475.1"/>
    <property type="molecule type" value="Genomic_DNA"/>
</dbReference>
<dbReference type="Gene3D" id="3.90.180.10">
    <property type="entry name" value="Medium-chain alcohol dehydrogenases, catalytic domain"/>
    <property type="match status" value="1"/>
</dbReference>
<dbReference type="SUPFAM" id="SSF51735">
    <property type="entry name" value="NAD(P)-binding Rossmann-fold domains"/>
    <property type="match status" value="1"/>
</dbReference>
<dbReference type="InterPro" id="IPR036291">
    <property type="entry name" value="NAD(P)-bd_dom_sf"/>
</dbReference>
<dbReference type="GO" id="GO:0016651">
    <property type="term" value="F:oxidoreductase activity, acting on NAD(P)H"/>
    <property type="evidence" value="ECO:0007669"/>
    <property type="project" value="TreeGrafter"/>
</dbReference>
<dbReference type="GO" id="GO:0070402">
    <property type="term" value="F:NADPH binding"/>
    <property type="evidence" value="ECO:0007669"/>
    <property type="project" value="TreeGrafter"/>
</dbReference>
<evidence type="ECO:0000256" key="1">
    <source>
        <dbReference type="ARBA" id="ARBA00022857"/>
    </source>
</evidence>
<evidence type="ECO:0000256" key="2">
    <source>
        <dbReference type="ARBA" id="ARBA00023002"/>
    </source>
</evidence>
<protein>
    <submittedName>
        <fullName evidence="4">NAD(P)H-quinone oxidoreductase</fullName>
    </submittedName>
</protein>
<reference evidence="4" key="2">
    <citation type="submission" date="2021-04" db="EMBL/GenBank/DDBJ databases">
        <authorList>
            <person name="Gilroy R."/>
        </authorList>
    </citation>
    <scope>NUCLEOTIDE SEQUENCE</scope>
    <source>
        <strain evidence="4">9264</strain>
    </source>
</reference>
<proteinExistence type="predicted"/>
<dbReference type="Pfam" id="PF08240">
    <property type="entry name" value="ADH_N"/>
    <property type="match status" value="1"/>
</dbReference>
<dbReference type="InterPro" id="IPR020843">
    <property type="entry name" value="ER"/>
</dbReference>
<accession>A0A9D2U8B4</accession>
<keyword evidence="2" id="KW-0560">Oxidoreductase</keyword>
<dbReference type="InterPro" id="IPR013149">
    <property type="entry name" value="ADH-like_C"/>
</dbReference>
<dbReference type="PANTHER" id="PTHR48106:SF8">
    <property type="entry name" value="OS02G0805600 PROTEIN"/>
    <property type="match status" value="1"/>
</dbReference>
<dbReference type="CDD" id="cd05276">
    <property type="entry name" value="p53_inducible_oxidoreductase"/>
    <property type="match status" value="1"/>
</dbReference>
<dbReference type="InterPro" id="IPR014189">
    <property type="entry name" value="Quinone_OxRdtase_PIG3"/>
</dbReference>
<comment type="caution">
    <text evidence="4">The sequence shown here is derived from an EMBL/GenBank/DDBJ whole genome shotgun (WGS) entry which is preliminary data.</text>
</comment>
<reference evidence="4" key="1">
    <citation type="journal article" date="2021" name="PeerJ">
        <title>Extensive microbial diversity within the chicken gut microbiome revealed by metagenomics and culture.</title>
        <authorList>
            <person name="Gilroy R."/>
            <person name="Ravi A."/>
            <person name="Getino M."/>
            <person name="Pursley I."/>
            <person name="Horton D.L."/>
            <person name="Alikhan N.F."/>
            <person name="Baker D."/>
            <person name="Gharbi K."/>
            <person name="Hall N."/>
            <person name="Watson M."/>
            <person name="Adriaenssens E.M."/>
            <person name="Foster-Nyarko E."/>
            <person name="Jarju S."/>
            <person name="Secka A."/>
            <person name="Antonio M."/>
            <person name="Oren A."/>
            <person name="Chaudhuri R.R."/>
            <person name="La Ragione R."/>
            <person name="Hildebrand F."/>
            <person name="Pallen M.J."/>
        </authorList>
    </citation>
    <scope>NUCLEOTIDE SEQUENCE</scope>
    <source>
        <strain evidence="4">9264</strain>
    </source>
</reference>
<dbReference type="Gene3D" id="3.40.50.720">
    <property type="entry name" value="NAD(P)-binding Rossmann-like Domain"/>
    <property type="match status" value="1"/>
</dbReference>
<dbReference type="Proteomes" id="UP000823889">
    <property type="component" value="Unassembled WGS sequence"/>
</dbReference>
<dbReference type="SMART" id="SM00829">
    <property type="entry name" value="PKS_ER"/>
    <property type="match status" value="1"/>
</dbReference>
<dbReference type="PANTHER" id="PTHR48106">
    <property type="entry name" value="QUINONE OXIDOREDUCTASE PIG3-RELATED"/>
    <property type="match status" value="1"/>
</dbReference>
<organism evidence="4 5">
    <name type="scientific">Candidatus Paenalcaligenes intestinipullorum</name>
    <dbReference type="NCBI Taxonomy" id="2838718"/>
    <lineage>
        <taxon>Bacteria</taxon>
        <taxon>Pseudomonadati</taxon>
        <taxon>Pseudomonadota</taxon>
        <taxon>Betaproteobacteria</taxon>
        <taxon>Burkholderiales</taxon>
        <taxon>Alcaligenaceae</taxon>
        <taxon>Paenalcaligenes</taxon>
    </lineage>
</organism>
<dbReference type="AlphaFoldDB" id="A0A9D2U8B4"/>
<sequence>MLAVDAPTAGGPEVLRVHQAAVPQPQAGELLIKVHAAGINRPDVFQREGQYPPPPGASTILGLEISGEVVGGDLMGTPFSLGDAVCALTNSGGYAQYCCVPAEQCLPIPAGLDWLQAAALPETLFTVWSNIWDRGRLAPGERLLVHGGASGIGTMAIQLAKALGHTVYATAGSDERVSAIEALGAIGINYRTQRFEEVIREHTQGQGVNVVLDMVAGDYINRNIRCMAVDGRIVIIATLGGAKGEVSFAHLFTKRITVTGSTLRQRESSFKAALAQKLQQHVWPLIERGEITPQIHAVFPLEQVAHAHALMDSGAQIGKILLQLTHP</sequence>
<keyword evidence="1" id="KW-0521">NADP</keyword>
<dbReference type="Pfam" id="PF00107">
    <property type="entry name" value="ADH_zinc_N"/>
    <property type="match status" value="1"/>
</dbReference>
<dbReference type="NCBIfam" id="TIGR02824">
    <property type="entry name" value="quinone_pig3"/>
    <property type="match status" value="1"/>
</dbReference>
<evidence type="ECO:0000313" key="5">
    <source>
        <dbReference type="Proteomes" id="UP000823889"/>
    </source>
</evidence>
<dbReference type="InterPro" id="IPR013154">
    <property type="entry name" value="ADH-like_N"/>
</dbReference>
<dbReference type="InterPro" id="IPR011032">
    <property type="entry name" value="GroES-like_sf"/>
</dbReference>